<keyword evidence="3" id="KW-1185">Reference proteome</keyword>
<evidence type="ECO:0000313" key="2">
    <source>
        <dbReference type="EMBL" id="THU78736.1"/>
    </source>
</evidence>
<dbReference type="Proteomes" id="UP000297245">
    <property type="component" value="Unassembled WGS sequence"/>
</dbReference>
<feature type="region of interest" description="Disordered" evidence="1">
    <location>
        <begin position="101"/>
        <end position="169"/>
    </location>
</feature>
<dbReference type="EMBL" id="ML180142">
    <property type="protein sequence ID" value="THU78736.1"/>
    <property type="molecule type" value="Genomic_DNA"/>
</dbReference>
<proteinExistence type="predicted"/>
<reference evidence="2 3" key="1">
    <citation type="journal article" date="2019" name="Nat. Ecol. Evol.">
        <title>Megaphylogeny resolves global patterns of mushroom evolution.</title>
        <authorList>
            <person name="Varga T."/>
            <person name="Krizsan K."/>
            <person name="Foldi C."/>
            <person name="Dima B."/>
            <person name="Sanchez-Garcia M."/>
            <person name="Sanchez-Ramirez S."/>
            <person name="Szollosi G.J."/>
            <person name="Szarkandi J.G."/>
            <person name="Papp V."/>
            <person name="Albert L."/>
            <person name="Andreopoulos W."/>
            <person name="Angelini C."/>
            <person name="Antonin V."/>
            <person name="Barry K.W."/>
            <person name="Bougher N.L."/>
            <person name="Buchanan P."/>
            <person name="Buyck B."/>
            <person name="Bense V."/>
            <person name="Catcheside P."/>
            <person name="Chovatia M."/>
            <person name="Cooper J."/>
            <person name="Damon W."/>
            <person name="Desjardin D."/>
            <person name="Finy P."/>
            <person name="Geml J."/>
            <person name="Haridas S."/>
            <person name="Hughes K."/>
            <person name="Justo A."/>
            <person name="Karasinski D."/>
            <person name="Kautmanova I."/>
            <person name="Kiss B."/>
            <person name="Kocsube S."/>
            <person name="Kotiranta H."/>
            <person name="LaButti K.M."/>
            <person name="Lechner B.E."/>
            <person name="Liimatainen K."/>
            <person name="Lipzen A."/>
            <person name="Lukacs Z."/>
            <person name="Mihaltcheva S."/>
            <person name="Morgado L.N."/>
            <person name="Niskanen T."/>
            <person name="Noordeloos M.E."/>
            <person name="Ohm R.A."/>
            <person name="Ortiz-Santana B."/>
            <person name="Ovrebo C."/>
            <person name="Racz N."/>
            <person name="Riley R."/>
            <person name="Savchenko A."/>
            <person name="Shiryaev A."/>
            <person name="Soop K."/>
            <person name="Spirin V."/>
            <person name="Szebenyi C."/>
            <person name="Tomsovsky M."/>
            <person name="Tulloss R.E."/>
            <person name="Uehling J."/>
            <person name="Grigoriev I.V."/>
            <person name="Vagvolgyi C."/>
            <person name="Papp T."/>
            <person name="Martin F.M."/>
            <person name="Miettinen O."/>
            <person name="Hibbett D.S."/>
            <person name="Nagy L.G."/>
        </authorList>
    </citation>
    <scope>NUCLEOTIDE SEQUENCE [LARGE SCALE GENOMIC DNA]</scope>
    <source>
        <strain evidence="2 3">CBS 962.96</strain>
    </source>
</reference>
<evidence type="ECO:0000256" key="1">
    <source>
        <dbReference type="SAM" id="MobiDB-lite"/>
    </source>
</evidence>
<organism evidence="2 3">
    <name type="scientific">Dendrothele bispora (strain CBS 962.96)</name>
    <dbReference type="NCBI Taxonomy" id="1314807"/>
    <lineage>
        <taxon>Eukaryota</taxon>
        <taxon>Fungi</taxon>
        <taxon>Dikarya</taxon>
        <taxon>Basidiomycota</taxon>
        <taxon>Agaricomycotina</taxon>
        <taxon>Agaricomycetes</taxon>
        <taxon>Agaricomycetidae</taxon>
        <taxon>Agaricales</taxon>
        <taxon>Agaricales incertae sedis</taxon>
        <taxon>Dendrothele</taxon>
    </lineage>
</organism>
<name>A0A4S8KSE8_DENBC</name>
<gene>
    <name evidence="2" type="ORF">K435DRAFT_47206</name>
</gene>
<accession>A0A4S8KSE8</accession>
<protein>
    <submittedName>
        <fullName evidence="2">Uncharacterized protein</fullName>
    </submittedName>
</protein>
<sequence>MNDSNINNIAGDHHVTVGNDNQSIADSYNAYNTNTNSNNTTHHANTNSGNYTYNTYYAHSNSSNTYNSNGITRNMNMYRDHRTGNTVSDYQYEQRSDHLQNYHSTQPPVGRSDQPTVHGPSSSSSQTQYRSGGYVEREYVNDDNTERVGGEHDPNADSAYYDEVDEGMSQPCLTKRCQTDCSS</sequence>
<evidence type="ECO:0000313" key="3">
    <source>
        <dbReference type="Proteomes" id="UP000297245"/>
    </source>
</evidence>
<feature type="compositionally biased region" description="Basic and acidic residues" evidence="1">
    <location>
        <begin position="135"/>
        <end position="155"/>
    </location>
</feature>
<dbReference type="AlphaFoldDB" id="A0A4S8KSE8"/>